<keyword evidence="2" id="KW-1185">Reference proteome</keyword>
<protein>
    <submittedName>
        <fullName evidence="1">Uncharacterized protein</fullName>
    </submittedName>
</protein>
<accession>A0A835JM16</accession>
<reference evidence="1 2" key="1">
    <citation type="submission" date="2020-10" db="EMBL/GenBank/DDBJ databases">
        <title>Plant Genome Project.</title>
        <authorList>
            <person name="Zhang R.-G."/>
        </authorList>
    </citation>
    <scope>NUCLEOTIDE SEQUENCE [LARGE SCALE GENOMIC DNA]</scope>
    <source>
        <strain evidence="1">FAFU-HL-1</strain>
        <tissue evidence="1">Leaf</tissue>
    </source>
</reference>
<organism evidence="1 2">
    <name type="scientific">Salix dunnii</name>
    <dbReference type="NCBI Taxonomy" id="1413687"/>
    <lineage>
        <taxon>Eukaryota</taxon>
        <taxon>Viridiplantae</taxon>
        <taxon>Streptophyta</taxon>
        <taxon>Embryophyta</taxon>
        <taxon>Tracheophyta</taxon>
        <taxon>Spermatophyta</taxon>
        <taxon>Magnoliopsida</taxon>
        <taxon>eudicotyledons</taxon>
        <taxon>Gunneridae</taxon>
        <taxon>Pentapetalae</taxon>
        <taxon>rosids</taxon>
        <taxon>fabids</taxon>
        <taxon>Malpighiales</taxon>
        <taxon>Salicaceae</taxon>
        <taxon>Saliceae</taxon>
        <taxon>Salix</taxon>
    </lineage>
</organism>
<name>A0A835JM16_9ROSI</name>
<gene>
    <name evidence="1" type="ORF">SADUNF_Sadunf11G0016700</name>
</gene>
<dbReference type="Proteomes" id="UP000657918">
    <property type="component" value="Chromosome 11"/>
</dbReference>
<evidence type="ECO:0000313" key="2">
    <source>
        <dbReference type="Proteomes" id="UP000657918"/>
    </source>
</evidence>
<proteinExistence type="predicted"/>
<dbReference type="AlphaFoldDB" id="A0A835JM16"/>
<evidence type="ECO:0000313" key="1">
    <source>
        <dbReference type="EMBL" id="KAF9672207.1"/>
    </source>
</evidence>
<comment type="caution">
    <text evidence="1">The sequence shown here is derived from an EMBL/GenBank/DDBJ whole genome shotgun (WGS) entry which is preliminary data.</text>
</comment>
<sequence>MQSSYPSEKQVIVTYSAKKINKNTVLDLGSSPSLSQVMFSASSVWFLRKSLRGNFDKTKAYGRNWQHGLNGYGKLPFKMLWLSRLPLAHFPEIDQKMRFIDFHALDVILLPA</sequence>
<dbReference type="EMBL" id="JADGMS010000011">
    <property type="protein sequence ID" value="KAF9672207.1"/>
    <property type="molecule type" value="Genomic_DNA"/>
</dbReference>